<organism evidence="1">
    <name type="scientific">Candidatus Kentrum eta</name>
    <dbReference type="NCBI Taxonomy" id="2126337"/>
    <lineage>
        <taxon>Bacteria</taxon>
        <taxon>Pseudomonadati</taxon>
        <taxon>Pseudomonadota</taxon>
        <taxon>Gammaproteobacteria</taxon>
        <taxon>Candidatus Kentrum</taxon>
    </lineage>
</organism>
<dbReference type="EMBL" id="CAADFI010000007">
    <property type="protein sequence ID" value="VFJ89937.1"/>
    <property type="molecule type" value="Genomic_DNA"/>
</dbReference>
<evidence type="ECO:0000313" key="3">
    <source>
        <dbReference type="EMBL" id="VFJ96317.1"/>
    </source>
</evidence>
<name>A0A450U7V2_9GAMM</name>
<reference evidence="1" key="1">
    <citation type="submission" date="2019-02" db="EMBL/GenBank/DDBJ databases">
        <authorList>
            <person name="Gruber-Vodicka R. H."/>
            <person name="Seah K. B. B."/>
        </authorList>
    </citation>
    <scope>NUCLEOTIDE SEQUENCE</scope>
    <source>
        <strain evidence="3">BECK_SA2B12</strain>
        <strain evidence="1">BECK_SA2B15</strain>
        <strain evidence="2">BECK_SA2B20</strain>
    </source>
</reference>
<dbReference type="EMBL" id="CAADFJ010000006">
    <property type="protein sequence ID" value="VFJ96317.1"/>
    <property type="molecule type" value="Genomic_DNA"/>
</dbReference>
<accession>A0A450U7V2</accession>
<evidence type="ECO:0000313" key="1">
    <source>
        <dbReference type="EMBL" id="VFJ87956.1"/>
    </source>
</evidence>
<gene>
    <name evidence="1" type="ORF">BECKH772A_GA0070896_100069</name>
    <name evidence="2" type="ORF">BECKH772B_GA0070898_100079</name>
    <name evidence="3" type="ORF">BECKH772C_GA0070978_100069</name>
</gene>
<proteinExistence type="predicted"/>
<dbReference type="EMBL" id="CAADFG010000006">
    <property type="protein sequence ID" value="VFJ87956.1"/>
    <property type="molecule type" value="Genomic_DNA"/>
</dbReference>
<protein>
    <submittedName>
        <fullName evidence="1">Uncharacterized protein</fullName>
    </submittedName>
</protein>
<dbReference type="AlphaFoldDB" id="A0A450U7V2"/>
<evidence type="ECO:0000313" key="2">
    <source>
        <dbReference type="EMBL" id="VFJ89937.1"/>
    </source>
</evidence>
<sequence length="298" mass="32497">MGHGTYALIKVVECAHWRTVPDHWDMDLLGRIFQLGEGYISFLHTGAALASGGFVMPAWRPALRGLPIVETIAGDKRYRSAAGSAGLQAGMTNPPAGSGRAFLFSPKQKIRPIFLVVMTGRLVVGSWGCGSWRWWQLYNGFRPWSGSERSPVCWDSPRILWAAASGRPGMLGHALAFRPLAGTFRFLAPDPAHGRDSRMDFRLFLSISGLKPWTSGLKLPVSGLKLSISSFKLPVSGRKLYISSLKLPISGRKSIRESLNLSDGSRKSAISSLDGYGEARHVYSTLGKGPIRNKRSGS</sequence>